<reference evidence="2 3" key="1">
    <citation type="submission" date="2019-08" db="EMBL/GenBank/DDBJ databases">
        <title>In-depth cultivation of the pig gut microbiome towards novel bacterial diversity and tailored functional studies.</title>
        <authorList>
            <person name="Wylensek D."/>
            <person name="Hitch T.C.A."/>
            <person name="Clavel T."/>
        </authorList>
    </citation>
    <scope>NUCLEOTIDE SEQUENCE [LARGE SCALE GENOMIC DNA]</scope>
    <source>
        <strain evidence="2 3">Bifido-178-WT-2B</strain>
    </source>
</reference>
<name>A0A6A8MDT2_9LACO</name>
<accession>A0A6A8MDT2</accession>
<keyword evidence="1" id="KW-0472">Membrane</keyword>
<evidence type="ECO:0000313" key="3">
    <source>
        <dbReference type="Proteomes" id="UP000438120"/>
    </source>
</evidence>
<comment type="caution">
    <text evidence="2">The sequence shown here is derived from an EMBL/GenBank/DDBJ whole genome shotgun (WGS) entry which is preliminary data.</text>
</comment>
<evidence type="ECO:0000313" key="2">
    <source>
        <dbReference type="EMBL" id="MST86946.1"/>
    </source>
</evidence>
<keyword evidence="3" id="KW-1185">Reference proteome</keyword>
<gene>
    <name evidence="2" type="ORF">FYJ62_04680</name>
</gene>
<feature type="transmembrane region" description="Helical" evidence="1">
    <location>
        <begin position="47"/>
        <end position="72"/>
    </location>
</feature>
<dbReference type="AlphaFoldDB" id="A0A6A8MDT2"/>
<keyword evidence="1" id="KW-0812">Transmembrane</keyword>
<organism evidence="2 3">
    <name type="scientific">Lactobacillus porci</name>
    <dbReference type="NCBI Taxonomy" id="2012477"/>
    <lineage>
        <taxon>Bacteria</taxon>
        <taxon>Bacillati</taxon>
        <taxon>Bacillota</taxon>
        <taxon>Bacilli</taxon>
        <taxon>Lactobacillales</taxon>
        <taxon>Lactobacillaceae</taxon>
        <taxon>Lactobacillus</taxon>
    </lineage>
</organism>
<dbReference type="Proteomes" id="UP000438120">
    <property type="component" value="Unassembled WGS sequence"/>
</dbReference>
<proteinExistence type="predicted"/>
<keyword evidence="1" id="KW-1133">Transmembrane helix</keyword>
<protein>
    <submittedName>
        <fullName evidence="2">Uncharacterized protein</fullName>
    </submittedName>
</protein>
<dbReference type="EMBL" id="VUMX01000009">
    <property type="protein sequence ID" value="MST86946.1"/>
    <property type="molecule type" value="Genomic_DNA"/>
</dbReference>
<evidence type="ECO:0000256" key="1">
    <source>
        <dbReference type="SAM" id="Phobius"/>
    </source>
</evidence>
<sequence>MISARRIAAWQLPCQYFIYIHKLGQLNDDAAWLKLAKEKTEVTNFRLMGVCIMLYLSFLLWPILQAPAAIFFENRLSLATFSN</sequence>